<sequence length="633" mass="70700">MHMISDLWILALVTFSTLLSALSKPVPLILPEPGNSHLALQREGIQLLRDLQGPIAPVVVIGPYRSGKSFLLNQLLGVSCDDGFGVGHTRDTQTKGIWLWSVPQEKALNSGEKLSILFVDTEGFESTGKSNSYDDRVFAVSAILSSVLIYNLPETIRESDISKLSFAVELAQGLYDRYAPAAPAAAAPGTMDNRRTDDHAVEGQLRVPVDQAGSFEPGAMLWLIQRDFLQGKSASDLVAQVLSPVPNPGHDPEIQQLNQIRQSLSALASNSTGYSLAQPHLERTKLCELPDSVLDPKYVGQRDGLKTLVKDLALPKLLGGHAATGSQLADLLQKLVMALNSQEIPNVASMLEVFNKDLVRMNVASMLEVFNKDLVSKSVKRYQALLATLRLPLDDTDMEAEEQAAKVEALKLFETSVVGRKKAQELREQLLLDLTRELKVRNTENLAESNRVCSEREARCETDLDSLQAMRLPSLHNFNASFLKCKATFQAHCLGPAKASFSERLDKAWHRSQVQFKKDYNDRLHTGLLLLALLLAICCRFIIHIRILEALGWLSFIFLQLYPHLGTGSMYDSSWWHLTVRGWEVVMFLLFGFSGAWFVWIVFILMSLGLRAYLWQKGSRLRRKKEDFLEFKS</sequence>
<dbReference type="EMBL" id="BEGY01000018">
    <property type="protein sequence ID" value="GAX76575.1"/>
    <property type="molecule type" value="Genomic_DNA"/>
</dbReference>
<dbReference type="SUPFAM" id="SSF52540">
    <property type="entry name" value="P-loop containing nucleoside triphosphate hydrolases"/>
    <property type="match status" value="1"/>
</dbReference>
<dbReference type="STRING" id="1157962.A0A250X0K4"/>
<name>A0A250X0K4_9CHLO</name>
<feature type="chain" id="PRO_5011970443" description="GB1/RHD3-type G domain-containing protein" evidence="6">
    <location>
        <begin position="24"/>
        <end position="633"/>
    </location>
</feature>
<feature type="transmembrane region" description="Helical" evidence="5">
    <location>
        <begin position="585"/>
        <end position="614"/>
    </location>
</feature>
<feature type="transmembrane region" description="Helical" evidence="5">
    <location>
        <begin position="550"/>
        <end position="565"/>
    </location>
</feature>
<keyword evidence="5" id="KW-0472">Membrane</keyword>
<dbReference type="GO" id="GO:0005525">
    <property type="term" value="F:GTP binding"/>
    <property type="evidence" value="ECO:0007669"/>
    <property type="project" value="UniProtKB-KW"/>
</dbReference>
<comment type="caution">
    <text evidence="8">The sequence shown here is derived from an EMBL/GenBank/DDBJ whole genome shotgun (WGS) entry which is preliminary data.</text>
</comment>
<evidence type="ECO:0000256" key="2">
    <source>
        <dbReference type="ARBA" id="ARBA00022801"/>
    </source>
</evidence>
<dbReference type="SUPFAM" id="SSF48340">
    <property type="entry name" value="Interferon-induced guanylate-binding protein 1 (GBP1), C-terminal domain"/>
    <property type="match status" value="1"/>
</dbReference>
<dbReference type="Gene3D" id="1.20.1000.10">
    <property type="entry name" value="Guanylate-binding protein, C-terminal domain"/>
    <property type="match status" value="1"/>
</dbReference>
<evidence type="ECO:0000313" key="9">
    <source>
        <dbReference type="Proteomes" id="UP000232323"/>
    </source>
</evidence>
<keyword evidence="2" id="KW-0378">Hydrolase</keyword>
<dbReference type="OrthoDB" id="7788754at2759"/>
<keyword evidence="5" id="KW-0812">Transmembrane</keyword>
<evidence type="ECO:0000256" key="1">
    <source>
        <dbReference type="ARBA" id="ARBA00022741"/>
    </source>
</evidence>
<evidence type="ECO:0000256" key="4">
    <source>
        <dbReference type="PROSITE-ProRule" id="PRU01052"/>
    </source>
</evidence>
<dbReference type="InterPro" id="IPR027417">
    <property type="entry name" value="P-loop_NTPase"/>
</dbReference>
<dbReference type="Proteomes" id="UP000232323">
    <property type="component" value="Unassembled WGS sequence"/>
</dbReference>
<keyword evidence="1" id="KW-0547">Nucleotide-binding</keyword>
<dbReference type="InterPro" id="IPR036543">
    <property type="entry name" value="Guanylate-bd_C_sf"/>
</dbReference>
<feature type="domain" description="GB1/RHD3-type G" evidence="7">
    <location>
        <begin position="52"/>
        <end position="166"/>
    </location>
</feature>
<organism evidence="8 9">
    <name type="scientific">Chlamydomonas eustigma</name>
    <dbReference type="NCBI Taxonomy" id="1157962"/>
    <lineage>
        <taxon>Eukaryota</taxon>
        <taxon>Viridiplantae</taxon>
        <taxon>Chlorophyta</taxon>
        <taxon>core chlorophytes</taxon>
        <taxon>Chlorophyceae</taxon>
        <taxon>CS clade</taxon>
        <taxon>Chlamydomonadales</taxon>
        <taxon>Chlamydomonadaceae</taxon>
        <taxon>Chlamydomonas</taxon>
    </lineage>
</organism>
<dbReference type="PROSITE" id="PS51715">
    <property type="entry name" value="G_GB1_RHD3"/>
    <property type="match status" value="1"/>
</dbReference>
<reference evidence="8 9" key="1">
    <citation type="submission" date="2017-08" db="EMBL/GenBank/DDBJ databases">
        <title>Acidophilic green algal genome provides insights into adaptation to an acidic environment.</title>
        <authorList>
            <person name="Hirooka S."/>
            <person name="Hirose Y."/>
            <person name="Kanesaki Y."/>
            <person name="Higuchi S."/>
            <person name="Fujiwara T."/>
            <person name="Onuma R."/>
            <person name="Era A."/>
            <person name="Ohbayashi R."/>
            <person name="Uzuka A."/>
            <person name="Nozaki H."/>
            <person name="Yoshikawa H."/>
            <person name="Miyagishima S.Y."/>
        </authorList>
    </citation>
    <scope>NUCLEOTIDE SEQUENCE [LARGE SCALE GENOMIC DNA]</scope>
    <source>
        <strain evidence="8 9">NIES-2499</strain>
    </source>
</reference>
<evidence type="ECO:0000256" key="3">
    <source>
        <dbReference type="ARBA" id="ARBA00023134"/>
    </source>
</evidence>
<dbReference type="Gene3D" id="3.40.50.300">
    <property type="entry name" value="P-loop containing nucleotide triphosphate hydrolases"/>
    <property type="match status" value="1"/>
</dbReference>
<keyword evidence="9" id="KW-1185">Reference proteome</keyword>
<dbReference type="Pfam" id="PF02263">
    <property type="entry name" value="GBP"/>
    <property type="match status" value="1"/>
</dbReference>
<keyword evidence="3" id="KW-0342">GTP-binding</keyword>
<dbReference type="AlphaFoldDB" id="A0A250X0K4"/>
<dbReference type="InterPro" id="IPR030386">
    <property type="entry name" value="G_GB1_RHD3_dom"/>
</dbReference>
<evidence type="ECO:0000256" key="5">
    <source>
        <dbReference type="SAM" id="Phobius"/>
    </source>
</evidence>
<evidence type="ECO:0000259" key="7">
    <source>
        <dbReference type="PROSITE" id="PS51715"/>
    </source>
</evidence>
<accession>A0A250X0K4</accession>
<keyword evidence="6" id="KW-0732">Signal</keyword>
<evidence type="ECO:0000313" key="8">
    <source>
        <dbReference type="EMBL" id="GAX76575.1"/>
    </source>
</evidence>
<feature type="signal peptide" evidence="6">
    <location>
        <begin position="1"/>
        <end position="23"/>
    </location>
</feature>
<comment type="similarity">
    <text evidence="4">Belongs to the TRAFAC class dynamin-like GTPase superfamily. GB1/RHD3 GTPase family.</text>
</comment>
<dbReference type="PANTHER" id="PTHR10751">
    <property type="entry name" value="GUANYLATE BINDING PROTEIN"/>
    <property type="match status" value="1"/>
</dbReference>
<feature type="transmembrane region" description="Helical" evidence="5">
    <location>
        <begin position="524"/>
        <end position="543"/>
    </location>
</feature>
<protein>
    <recommendedName>
        <fullName evidence="7">GB1/RHD3-type G domain-containing protein</fullName>
    </recommendedName>
</protein>
<gene>
    <name evidence="8" type="ORF">CEUSTIGMA_g4021.t1</name>
</gene>
<proteinExistence type="inferred from homology"/>
<dbReference type="GO" id="GO:0003924">
    <property type="term" value="F:GTPase activity"/>
    <property type="evidence" value="ECO:0007669"/>
    <property type="project" value="InterPro"/>
</dbReference>
<evidence type="ECO:0000256" key="6">
    <source>
        <dbReference type="SAM" id="SignalP"/>
    </source>
</evidence>
<dbReference type="InterPro" id="IPR015894">
    <property type="entry name" value="Guanylate-bd_N"/>
</dbReference>
<keyword evidence="5" id="KW-1133">Transmembrane helix</keyword>